<dbReference type="EMBL" id="JAMDMJ010000029">
    <property type="protein sequence ID" value="MCY9598143.1"/>
    <property type="molecule type" value="Genomic_DNA"/>
</dbReference>
<dbReference type="Proteomes" id="UP000288943">
    <property type="component" value="Chromosome"/>
</dbReference>
<dbReference type="Proteomes" id="UP001527202">
    <property type="component" value="Unassembled WGS sequence"/>
</dbReference>
<evidence type="ECO:0000313" key="4">
    <source>
        <dbReference type="Proteomes" id="UP000288943"/>
    </source>
</evidence>
<feature type="transmembrane region" description="Helical" evidence="1">
    <location>
        <begin position="132"/>
        <end position="151"/>
    </location>
</feature>
<reference evidence="2 5" key="2">
    <citation type="submission" date="2022-05" db="EMBL/GenBank/DDBJ databases">
        <title>Genome Sequencing of Bee-Associated Microbes.</title>
        <authorList>
            <person name="Dunlap C."/>
        </authorList>
    </citation>
    <scope>NUCLEOTIDE SEQUENCE [LARGE SCALE GENOMIC DNA]</scope>
    <source>
        <strain evidence="2 5">NRRL B-23120</strain>
    </source>
</reference>
<dbReference type="AlphaFoldDB" id="A0A410WYD6"/>
<evidence type="ECO:0000313" key="5">
    <source>
        <dbReference type="Proteomes" id="UP001527202"/>
    </source>
</evidence>
<organism evidence="3 4">
    <name type="scientific">Paenibacillus chitinolyticus</name>
    <dbReference type="NCBI Taxonomy" id="79263"/>
    <lineage>
        <taxon>Bacteria</taxon>
        <taxon>Bacillati</taxon>
        <taxon>Bacillota</taxon>
        <taxon>Bacilli</taxon>
        <taxon>Bacillales</taxon>
        <taxon>Paenibacillaceae</taxon>
        <taxon>Paenibacillus</taxon>
    </lineage>
</organism>
<proteinExistence type="predicted"/>
<evidence type="ECO:0000256" key="1">
    <source>
        <dbReference type="SAM" id="Phobius"/>
    </source>
</evidence>
<evidence type="ECO:0000313" key="3">
    <source>
        <dbReference type="EMBL" id="QAV19232.1"/>
    </source>
</evidence>
<evidence type="ECO:0000313" key="2">
    <source>
        <dbReference type="EMBL" id="MCY9598143.1"/>
    </source>
</evidence>
<keyword evidence="1" id="KW-1133">Transmembrane helix</keyword>
<gene>
    <name evidence="2" type="ORF">M5X16_20555</name>
    <name evidence="3" type="ORF">PC41400_16705</name>
</gene>
<keyword evidence="1" id="KW-0812">Transmembrane</keyword>
<dbReference type="KEGG" id="pchi:PC41400_16705"/>
<reference evidence="3 4" key="1">
    <citation type="submission" date="2018-01" db="EMBL/GenBank/DDBJ databases">
        <title>The whole genome sequencing and assembly of Paenibacillus chitinolyticus KCCM 41400 strain.</title>
        <authorList>
            <person name="Kim J.-Y."/>
            <person name="Park M.-K."/>
            <person name="Lee Y.-J."/>
            <person name="Yi H."/>
            <person name="Bahn Y.-S."/>
            <person name="Kim J.F."/>
            <person name="Lee D.-W."/>
        </authorList>
    </citation>
    <scope>NUCLEOTIDE SEQUENCE [LARGE SCALE GENOMIC DNA]</scope>
    <source>
        <strain evidence="3 4">KCCM 41400</strain>
    </source>
</reference>
<name>A0A410WYD6_9BACL</name>
<sequence length="162" mass="19300">MDEKLIKLAGSDMRNAMKEEIKQNQRIIDENLIKRNSPRYLKEAVFYAIARNTSINHFLRLDEPTPLRLKDSNEISAEFNSLMYKVGAVKYPLEVKRKAEYDLFYDYTHVDYKKRRHFIDKELPIRPKTIEVLELGINALGFCFIIIFRFWNMLSDDKNIYA</sequence>
<dbReference type="GeneID" id="95376449"/>
<accession>A0A410WYD6</accession>
<dbReference type="EMBL" id="CP026520">
    <property type="protein sequence ID" value="QAV19232.1"/>
    <property type="molecule type" value="Genomic_DNA"/>
</dbReference>
<keyword evidence="5" id="KW-1185">Reference proteome</keyword>
<dbReference type="RefSeq" id="WP_042226104.1">
    <property type="nucleotide sequence ID" value="NZ_CP026520.1"/>
</dbReference>
<keyword evidence="1" id="KW-0472">Membrane</keyword>
<dbReference type="OrthoDB" id="2666773at2"/>
<protein>
    <submittedName>
        <fullName evidence="3">Uncharacterized protein</fullName>
    </submittedName>
</protein>